<dbReference type="Pfam" id="PF02466">
    <property type="entry name" value="Tim17"/>
    <property type="match status" value="1"/>
</dbReference>
<evidence type="ECO:0008006" key="4">
    <source>
        <dbReference type="Google" id="ProtNLM"/>
    </source>
</evidence>
<evidence type="ECO:0000256" key="1">
    <source>
        <dbReference type="SAM" id="Phobius"/>
    </source>
</evidence>
<dbReference type="Proteomes" id="UP000232875">
    <property type="component" value="Unassembled WGS sequence"/>
</dbReference>
<organism evidence="2 3">
    <name type="scientific">Malassezia vespertilionis</name>
    <dbReference type="NCBI Taxonomy" id="2020962"/>
    <lineage>
        <taxon>Eukaryota</taxon>
        <taxon>Fungi</taxon>
        <taxon>Dikarya</taxon>
        <taxon>Basidiomycota</taxon>
        <taxon>Ustilaginomycotina</taxon>
        <taxon>Malasseziomycetes</taxon>
        <taxon>Malasseziales</taxon>
        <taxon>Malasseziaceae</taxon>
        <taxon>Malassezia</taxon>
    </lineage>
</organism>
<name>A0A2N1JDV0_9BASI</name>
<reference evidence="2 3" key="1">
    <citation type="submission" date="2017-10" db="EMBL/GenBank/DDBJ databases">
        <title>A novel species of cold-tolerant Malassezia isolated from bats.</title>
        <authorList>
            <person name="Lorch J.M."/>
            <person name="Palmer J.M."/>
            <person name="Vanderwolf K.J."/>
            <person name="Schmidt K.Z."/>
            <person name="Verant M.L."/>
            <person name="Weller T.J."/>
            <person name="Blehert D.S."/>
        </authorList>
    </citation>
    <scope>NUCLEOTIDE SEQUENCE [LARGE SCALE GENOMIC DNA]</scope>
    <source>
        <strain evidence="2 3">NWHC:44797-103</strain>
    </source>
</reference>
<dbReference type="STRING" id="2020962.A0A2N1JDV0"/>
<proteinExistence type="predicted"/>
<evidence type="ECO:0000313" key="3">
    <source>
        <dbReference type="Proteomes" id="UP000232875"/>
    </source>
</evidence>
<dbReference type="InterPro" id="IPR019531">
    <property type="entry name" value="Pmp4"/>
</dbReference>
<feature type="transmembrane region" description="Helical" evidence="1">
    <location>
        <begin position="160"/>
        <end position="178"/>
    </location>
</feature>
<keyword evidence="1" id="KW-0472">Membrane</keyword>
<accession>A0A2N1JDV0</accession>
<keyword evidence="1" id="KW-1133">Transmembrane helix</keyword>
<dbReference type="GO" id="GO:0005778">
    <property type="term" value="C:peroxisomal membrane"/>
    <property type="evidence" value="ECO:0007669"/>
    <property type="project" value="TreeGrafter"/>
</dbReference>
<dbReference type="PANTHER" id="PTHR15460">
    <property type="entry name" value="PEROXISOMAL MEMBRANE PROTEIN 4"/>
    <property type="match status" value="1"/>
</dbReference>
<evidence type="ECO:0000313" key="2">
    <source>
        <dbReference type="EMBL" id="PKI84728.1"/>
    </source>
</evidence>
<keyword evidence="3" id="KW-1185">Reference proteome</keyword>
<sequence>MAGVQATLTRFILNPANHDVLALVKGARNGLVYGTKIRFPHALVMTFLFGSGTPSQKMNKILQATRQHATRLALYVLIYKSFLLVQRDMFSTGKDKGKNTGIQVFLAGFVGGWYMFGERTPVNEQIVLYCVGRCIASLLPREPVPPNYPANKVIPINNNAHRIFAALVWGWVMWLFMFRRQKLNGGLVNSMDCAYYLWYETDT</sequence>
<dbReference type="AlphaFoldDB" id="A0A2N1JDV0"/>
<dbReference type="OrthoDB" id="39659at2759"/>
<keyword evidence="1" id="KW-0812">Transmembrane</keyword>
<protein>
    <recommendedName>
        <fullName evidence="4">Peroxisomal membrane protein 4</fullName>
    </recommendedName>
</protein>
<dbReference type="EMBL" id="KZ454988">
    <property type="protein sequence ID" value="PKI84728.1"/>
    <property type="molecule type" value="Genomic_DNA"/>
</dbReference>
<gene>
    <name evidence="2" type="ORF">MVES_000843</name>
</gene>
<dbReference type="PANTHER" id="PTHR15460:SF3">
    <property type="entry name" value="PEROXISOMAL MEMBRANE PROTEIN 4"/>
    <property type="match status" value="1"/>
</dbReference>